<evidence type="ECO:0000259" key="4">
    <source>
        <dbReference type="Pfam" id="PF18018"/>
    </source>
</evidence>
<dbReference type="Pfam" id="PF04042">
    <property type="entry name" value="DNA_pol_E_B"/>
    <property type="match status" value="1"/>
</dbReference>
<dbReference type="Gene3D" id="3.60.21.50">
    <property type="match status" value="1"/>
</dbReference>
<dbReference type="EMBL" id="JARBJD010000001">
    <property type="protein sequence ID" value="KAK2964938.1"/>
    <property type="molecule type" value="Genomic_DNA"/>
</dbReference>
<dbReference type="Gene3D" id="2.40.50.430">
    <property type="match status" value="1"/>
</dbReference>
<dbReference type="InterPro" id="IPR024826">
    <property type="entry name" value="DNA_pol_delta/II_ssu"/>
</dbReference>
<gene>
    <name evidence="5" type="ORF">BLNAU_239</name>
</gene>
<dbReference type="InterPro" id="IPR007185">
    <property type="entry name" value="DNA_pol_a/d/e_bsu"/>
</dbReference>
<evidence type="ECO:0000313" key="6">
    <source>
        <dbReference type="Proteomes" id="UP001281761"/>
    </source>
</evidence>
<comment type="similarity">
    <text evidence="1">Belongs to the DNA polymerase delta/II small subunit family.</text>
</comment>
<evidence type="ECO:0000259" key="3">
    <source>
        <dbReference type="Pfam" id="PF04042"/>
    </source>
</evidence>
<keyword evidence="6" id="KW-1185">Reference proteome</keyword>
<dbReference type="PANTHER" id="PTHR10416">
    <property type="entry name" value="DNA POLYMERASE DELTA SUBUNIT 2"/>
    <property type="match status" value="1"/>
</dbReference>
<organism evidence="5 6">
    <name type="scientific">Blattamonas nauphoetae</name>
    <dbReference type="NCBI Taxonomy" id="2049346"/>
    <lineage>
        <taxon>Eukaryota</taxon>
        <taxon>Metamonada</taxon>
        <taxon>Preaxostyla</taxon>
        <taxon>Oxymonadida</taxon>
        <taxon>Blattamonas</taxon>
    </lineage>
</organism>
<name>A0ABQ9YMF7_9EUKA</name>
<comment type="caution">
    <text evidence="5">The sequence shown here is derived from an EMBL/GenBank/DDBJ whole genome shotgun (WGS) entry which is preliminary data.</text>
</comment>
<keyword evidence="5" id="KW-0808">Transferase</keyword>
<dbReference type="Pfam" id="PF18018">
    <property type="entry name" value="DNA_pol_D_N"/>
    <property type="match status" value="1"/>
</dbReference>
<reference evidence="5 6" key="1">
    <citation type="journal article" date="2022" name="bioRxiv">
        <title>Genomics of Preaxostyla Flagellates Illuminates Evolutionary Transitions and the Path Towards Mitochondrial Loss.</title>
        <authorList>
            <person name="Novak L.V.F."/>
            <person name="Treitli S.C."/>
            <person name="Pyrih J."/>
            <person name="Halakuc P."/>
            <person name="Pipaliya S.V."/>
            <person name="Vacek V."/>
            <person name="Brzon O."/>
            <person name="Soukal P."/>
            <person name="Eme L."/>
            <person name="Dacks J.B."/>
            <person name="Karnkowska A."/>
            <person name="Elias M."/>
            <person name="Hampl V."/>
        </authorList>
    </citation>
    <scope>NUCLEOTIDE SEQUENCE [LARGE SCALE GENOMIC DNA]</scope>
    <source>
        <strain evidence="5">NAU3</strain>
        <tissue evidence="5">Gut</tissue>
    </source>
</reference>
<dbReference type="EC" id="2.7.7.7" evidence="5"/>
<sequence>MNSPLRVTYKSLDNEFMKVQPKLGLEYNSLFSSRTQLFLPILRQVITTNFPSIRHIQSIPDAQQQQSSEKIAICGLIYKDCKKRPNLIKLFQKDRSLLKSHKIHAHYTDPDDELFLEDKHGRVQLTGNINFEHYITGVPLAITGSLNNQGKFVVDTVVDLDLPPQRHMLKHSSQSLSLVFLSDLRIGADDSDPLKIELLTDFLCNDSISSAAPHQRTHVYIAGSSLTPIKPMKRQFEQYSAFPPEKIISSTQDLDAFLSQLCSTLNVTLLPGPEDPSSFFLPQHPIHHSLIPSAYTFSTFTPATNPHKSIIHGMLVIGMSSQIVVDLMRFTSFSPLECLEALLKWNHLAPNAPDSLPVAPTEETDPFLLDETPSILFVGGMDVFESKVVTGGQGQRCLLLSIPSFCKTGTVITVDPSSFQCNPTIFDIGLTGAQANEMIQQGRGLHQKKEEKVEEEIEIVIDELDGDDVE</sequence>
<feature type="domain" description="DNA polymerase alpha/delta/epsilon subunit B" evidence="3">
    <location>
        <begin position="179"/>
        <end position="380"/>
    </location>
</feature>
<proteinExistence type="inferred from homology"/>
<dbReference type="InterPro" id="IPR040663">
    <property type="entry name" value="DNA_pol_D_N"/>
</dbReference>
<accession>A0ABQ9YMF7</accession>
<keyword evidence="2" id="KW-0235">DNA replication</keyword>
<keyword evidence="5" id="KW-0548">Nucleotidyltransferase</keyword>
<evidence type="ECO:0000256" key="2">
    <source>
        <dbReference type="ARBA" id="ARBA00022705"/>
    </source>
</evidence>
<dbReference type="GO" id="GO:0003887">
    <property type="term" value="F:DNA-directed DNA polymerase activity"/>
    <property type="evidence" value="ECO:0007669"/>
    <property type="project" value="UniProtKB-EC"/>
</dbReference>
<feature type="domain" description="DNA polymerase delta subunit OB-fold" evidence="4">
    <location>
        <begin position="27"/>
        <end position="156"/>
    </location>
</feature>
<evidence type="ECO:0000313" key="5">
    <source>
        <dbReference type="EMBL" id="KAK2964938.1"/>
    </source>
</evidence>
<protein>
    <submittedName>
        <fullName evidence="5">DNA polymerase delta small subunit</fullName>
        <ecNumber evidence="5">2.7.7.7</ecNumber>
    </submittedName>
</protein>
<dbReference type="PANTHER" id="PTHR10416:SF0">
    <property type="entry name" value="DNA POLYMERASE DELTA SUBUNIT 2"/>
    <property type="match status" value="1"/>
</dbReference>
<evidence type="ECO:0000256" key="1">
    <source>
        <dbReference type="ARBA" id="ARBA00006035"/>
    </source>
</evidence>
<dbReference type="Proteomes" id="UP001281761">
    <property type="component" value="Unassembled WGS sequence"/>
</dbReference>